<name>K5B700_MYCHD</name>
<organism evidence="1 2">
    <name type="scientific">Mycolicibacterium hassiacum (strain DSM 44199 / CIP 105218 / JCM 12690 / 3849)</name>
    <name type="common">Mycobacterium hassiacum</name>
    <dbReference type="NCBI Taxonomy" id="1122247"/>
    <lineage>
        <taxon>Bacteria</taxon>
        <taxon>Bacillati</taxon>
        <taxon>Actinomycetota</taxon>
        <taxon>Actinomycetes</taxon>
        <taxon>Mycobacteriales</taxon>
        <taxon>Mycobacteriaceae</taxon>
        <taxon>Mycolicibacterium</taxon>
    </lineage>
</organism>
<dbReference type="RefSeq" id="WP_005632851.1">
    <property type="nucleotide sequence ID" value="NZ_AMRA01000160.1"/>
</dbReference>
<gene>
    <name evidence="1" type="ORF">C731_4940</name>
</gene>
<dbReference type="OrthoDB" id="4554920at2"/>
<reference evidence="1 2" key="1">
    <citation type="journal article" date="2012" name="J. Bacteriol.">
        <title>Genome sequence of Mycobacterium hassiacum DSM 44199, a rare source of heat-stable mycobacterial proteins.</title>
        <authorList>
            <person name="Tiago I."/>
            <person name="Maranha A."/>
            <person name="Mendes V."/>
            <person name="Alarico S."/>
            <person name="Moynihan P.J."/>
            <person name="Clarke A.J."/>
            <person name="Macedo-Ribeiro S."/>
            <person name="Pereira P.J."/>
            <person name="Empadinhas N."/>
        </authorList>
    </citation>
    <scope>NUCLEOTIDE SEQUENCE [LARGE SCALE GENOMIC DNA]</scope>
    <source>
        <strain evidence="2">DSM 44199 / CIP 105218 / JCM 12690 / 3849</strain>
    </source>
</reference>
<keyword evidence="2" id="KW-1185">Reference proteome</keyword>
<proteinExistence type="predicted"/>
<dbReference type="AlphaFoldDB" id="K5B700"/>
<evidence type="ECO:0000313" key="1">
    <source>
        <dbReference type="EMBL" id="EKF21083.1"/>
    </source>
</evidence>
<dbReference type="STRING" id="1122247.GCA_000379865_03209"/>
<evidence type="ECO:0000313" key="2">
    <source>
        <dbReference type="Proteomes" id="UP000006265"/>
    </source>
</evidence>
<sequence>MTEWWRTISSDEAALIRTMVSAANIPGSDALVDNLDAALVSHATEWILDVYPSTSARTTLPNGPFPVHAYVPSRADHRGEIIIWLTGGRISGLEYAWTTDEPPERWPAPEEIEVVPDGQ</sequence>
<dbReference type="eggNOG" id="ENOG5031XGN">
    <property type="taxonomic scope" value="Bacteria"/>
</dbReference>
<dbReference type="EMBL" id="AMRA01000160">
    <property type="protein sequence ID" value="EKF21083.1"/>
    <property type="molecule type" value="Genomic_DNA"/>
</dbReference>
<dbReference type="PATRIC" id="fig|1122247.3.peg.4736"/>
<protein>
    <submittedName>
        <fullName evidence="1">Uncharacterized protein</fullName>
    </submittedName>
</protein>
<accession>K5B700</accession>
<dbReference type="Proteomes" id="UP000006265">
    <property type="component" value="Unassembled WGS sequence"/>
</dbReference>
<comment type="caution">
    <text evidence="1">The sequence shown here is derived from an EMBL/GenBank/DDBJ whole genome shotgun (WGS) entry which is preliminary data.</text>
</comment>